<keyword evidence="10" id="KW-1185">Reference proteome</keyword>
<evidence type="ECO:0000256" key="4">
    <source>
        <dbReference type="ARBA" id="ARBA00022839"/>
    </source>
</evidence>
<evidence type="ECO:0000256" key="5">
    <source>
        <dbReference type="HAMAP-Rule" id="MF_00378"/>
    </source>
</evidence>
<dbReference type="EMBL" id="FOXP01000007">
    <property type="protein sequence ID" value="SFP78772.1"/>
    <property type="molecule type" value="Genomic_DNA"/>
</dbReference>
<dbReference type="EC" id="3.1.11.6" evidence="5"/>
<dbReference type="GO" id="GO:0003676">
    <property type="term" value="F:nucleic acid binding"/>
    <property type="evidence" value="ECO:0007669"/>
    <property type="project" value="InterPro"/>
</dbReference>
<dbReference type="RefSeq" id="WP_093333510.1">
    <property type="nucleotide sequence ID" value="NZ_FOXP01000007.1"/>
</dbReference>
<dbReference type="Proteomes" id="UP000199586">
    <property type="component" value="Unassembled WGS sequence"/>
</dbReference>
<dbReference type="NCBIfam" id="TIGR00237">
    <property type="entry name" value="xseA"/>
    <property type="match status" value="1"/>
</dbReference>
<dbReference type="GO" id="GO:0005737">
    <property type="term" value="C:cytoplasm"/>
    <property type="evidence" value="ECO:0007669"/>
    <property type="project" value="UniProtKB-SubCell"/>
</dbReference>
<keyword evidence="2 5" id="KW-0540">Nuclease</keyword>
<sequence>MPDSFLDEPRLVAEPIPGDNAPALSVGELSQALKRMVEGEFGHVRLRGEISGFKRVASGHSYLCLKDDKAVIDGVMWKGSASGLAFQPQDGVEVIATGRLTTFPGRSKYQIVIDRMELAGAGALMALLDKLRQKLAAEGLFDREKKKPLPFMPRVIGVVTSGTGAVIRDILHRLEDRCPTHVVVWPVKVQGEGAAAEVAAAVRGFDALAPAGSDGAGPVPRPDLVIVARGGGSVEDLWAFNEEVVVRAVAGCSIPIISAVGHETDTTLCDHAADLRAPTPTAAAEIAVPVLADLRLTIDGYRARTERCARRYVERGRERTAALARVMPRLDQLLAPQRQRADEAGARLGRGLERRVTTARGQLDRAAGALRPAVLLARVEAARSRLDGTWRLVQSLNPDRVLERGYARITSRDGRTLASAAAARAAGALTLRFGDGSVDVGVDGGRPARVERAGAKAYVPPRPDQPTLL</sequence>
<proteinExistence type="inferred from homology"/>
<evidence type="ECO:0000313" key="10">
    <source>
        <dbReference type="Proteomes" id="UP000199586"/>
    </source>
</evidence>
<accession>A0A1I5T6V7</accession>
<dbReference type="InterPro" id="IPR025824">
    <property type="entry name" value="OB-fold_nuc-bd_dom"/>
</dbReference>
<feature type="domain" description="Exonuclease VII large subunit C-terminal" evidence="7">
    <location>
        <begin position="140"/>
        <end position="440"/>
    </location>
</feature>
<dbReference type="InterPro" id="IPR020579">
    <property type="entry name" value="Exonuc_VII_lsu_C"/>
</dbReference>
<organism evidence="9 10">
    <name type="scientific">Sphingomonas rubra</name>
    <dbReference type="NCBI Taxonomy" id="634430"/>
    <lineage>
        <taxon>Bacteria</taxon>
        <taxon>Pseudomonadati</taxon>
        <taxon>Pseudomonadota</taxon>
        <taxon>Alphaproteobacteria</taxon>
        <taxon>Sphingomonadales</taxon>
        <taxon>Sphingomonadaceae</taxon>
        <taxon>Sphingomonas</taxon>
    </lineage>
</organism>
<evidence type="ECO:0000256" key="2">
    <source>
        <dbReference type="ARBA" id="ARBA00022722"/>
    </source>
</evidence>
<dbReference type="PANTHER" id="PTHR30008:SF0">
    <property type="entry name" value="EXODEOXYRIBONUCLEASE 7 LARGE SUBUNIT"/>
    <property type="match status" value="1"/>
</dbReference>
<keyword evidence="1 5" id="KW-0963">Cytoplasm</keyword>
<evidence type="ECO:0000259" key="7">
    <source>
        <dbReference type="Pfam" id="PF02601"/>
    </source>
</evidence>
<dbReference type="Pfam" id="PF02601">
    <property type="entry name" value="Exonuc_VII_L"/>
    <property type="match status" value="1"/>
</dbReference>
<comment type="function">
    <text evidence="5">Bidirectionally degrades single-stranded DNA into large acid-insoluble oligonucleotides, which are then degraded further into small acid-soluble oligonucleotides.</text>
</comment>
<dbReference type="CDD" id="cd04489">
    <property type="entry name" value="ExoVII_LU_OBF"/>
    <property type="match status" value="1"/>
</dbReference>
<dbReference type="AlphaFoldDB" id="A0A1I5T6V7"/>
<dbReference type="GO" id="GO:0006308">
    <property type="term" value="P:DNA catabolic process"/>
    <property type="evidence" value="ECO:0007669"/>
    <property type="project" value="UniProtKB-UniRule"/>
</dbReference>
<comment type="subcellular location">
    <subcellularLocation>
        <location evidence="5 6">Cytoplasm</location>
    </subcellularLocation>
</comment>
<dbReference type="GO" id="GO:0009318">
    <property type="term" value="C:exodeoxyribonuclease VII complex"/>
    <property type="evidence" value="ECO:0007669"/>
    <property type="project" value="UniProtKB-UniRule"/>
</dbReference>
<dbReference type="PANTHER" id="PTHR30008">
    <property type="entry name" value="EXODEOXYRIBONUCLEASE 7 LARGE SUBUNIT"/>
    <property type="match status" value="1"/>
</dbReference>
<evidence type="ECO:0000256" key="6">
    <source>
        <dbReference type="RuleBase" id="RU004355"/>
    </source>
</evidence>
<comment type="subunit">
    <text evidence="5">Heterooligomer composed of large and small subunits.</text>
</comment>
<comment type="similarity">
    <text evidence="5 6">Belongs to the XseA family.</text>
</comment>
<dbReference type="OrthoDB" id="9802795at2"/>
<name>A0A1I5T6V7_9SPHN</name>
<comment type="catalytic activity">
    <reaction evidence="5 6">
        <text>Exonucleolytic cleavage in either 5'- to 3'- or 3'- to 5'-direction to yield nucleoside 5'-phosphates.</text>
        <dbReference type="EC" id="3.1.11.6"/>
    </reaction>
</comment>
<dbReference type="HAMAP" id="MF_00378">
    <property type="entry name" value="Exonuc_7_L"/>
    <property type="match status" value="1"/>
</dbReference>
<dbReference type="GO" id="GO:0008855">
    <property type="term" value="F:exodeoxyribonuclease VII activity"/>
    <property type="evidence" value="ECO:0007669"/>
    <property type="project" value="UniProtKB-UniRule"/>
</dbReference>
<evidence type="ECO:0000313" key="9">
    <source>
        <dbReference type="EMBL" id="SFP78772.1"/>
    </source>
</evidence>
<dbReference type="Pfam" id="PF13742">
    <property type="entry name" value="tRNA_anti_2"/>
    <property type="match status" value="1"/>
</dbReference>
<feature type="domain" description="OB-fold nucleic acid binding" evidence="8">
    <location>
        <begin position="24"/>
        <end position="117"/>
    </location>
</feature>
<gene>
    <name evidence="5" type="primary">xseA</name>
    <name evidence="9" type="ORF">SAMN04488241_10793</name>
</gene>
<dbReference type="InterPro" id="IPR003753">
    <property type="entry name" value="Exonuc_VII_L"/>
</dbReference>
<evidence type="ECO:0000256" key="3">
    <source>
        <dbReference type="ARBA" id="ARBA00022801"/>
    </source>
</evidence>
<keyword evidence="3 5" id="KW-0378">Hydrolase</keyword>
<evidence type="ECO:0000256" key="1">
    <source>
        <dbReference type="ARBA" id="ARBA00022490"/>
    </source>
</evidence>
<dbReference type="STRING" id="634430.SAMN04488241_10793"/>
<evidence type="ECO:0000259" key="8">
    <source>
        <dbReference type="Pfam" id="PF13742"/>
    </source>
</evidence>
<keyword evidence="4 5" id="KW-0269">Exonuclease</keyword>
<protein>
    <recommendedName>
        <fullName evidence="5">Exodeoxyribonuclease 7 large subunit</fullName>
        <ecNumber evidence="5">3.1.11.6</ecNumber>
    </recommendedName>
    <alternativeName>
        <fullName evidence="5">Exodeoxyribonuclease VII large subunit</fullName>
        <shortName evidence="5">Exonuclease VII large subunit</shortName>
    </alternativeName>
</protein>
<reference evidence="9 10" key="1">
    <citation type="submission" date="2016-10" db="EMBL/GenBank/DDBJ databases">
        <authorList>
            <person name="de Groot N.N."/>
        </authorList>
    </citation>
    <scope>NUCLEOTIDE SEQUENCE [LARGE SCALE GENOMIC DNA]</scope>
    <source>
        <strain evidence="9 10">CGMCC 1.9113</strain>
    </source>
</reference>